<name>A0ABZ3DAB4_9PROT</name>
<sequence length="76" mass="8597">MNARKNEEGVVLQTVGAPYRRLVPSREAHPQASVSTENLTHIAQVAERGLMDFVLIADTNNVWEENIFFSKRIMQA</sequence>
<dbReference type="Proteomes" id="UP001449795">
    <property type="component" value="Chromosome"/>
</dbReference>
<evidence type="ECO:0000313" key="1">
    <source>
        <dbReference type="EMBL" id="XAE44366.1"/>
    </source>
</evidence>
<gene>
    <name evidence="1" type="ORF">AAC691_08025</name>
</gene>
<dbReference type="RefSeq" id="WP_342629639.1">
    <property type="nucleotide sequence ID" value="NZ_CP152276.1"/>
</dbReference>
<proteinExistence type="predicted"/>
<protein>
    <submittedName>
        <fullName evidence="1">Uncharacterized protein</fullName>
    </submittedName>
</protein>
<dbReference type="EMBL" id="CP152276">
    <property type="protein sequence ID" value="XAE44366.1"/>
    <property type="molecule type" value="Genomic_DNA"/>
</dbReference>
<keyword evidence="2" id="KW-1185">Reference proteome</keyword>
<organism evidence="1 2">
    <name type="scientific">Nguyenibacter vanlangensis</name>
    <dbReference type="NCBI Taxonomy" id="1216886"/>
    <lineage>
        <taxon>Bacteria</taxon>
        <taxon>Pseudomonadati</taxon>
        <taxon>Pseudomonadota</taxon>
        <taxon>Alphaproteobacteria</taxon>
        <taxon>Acetobacterales</taxon>
        <taxon>Acetobacteraceae</taxon>
        <taxon>Nguyenibacter</taxon>
    </lineage>
</organism>
<accession>A0ABZ3DAB4</accession>
<reference evidence="1 2" key="1">
    <citation type="submission" date="2024-04" db="EMBL/GenBank/DDBJ databases">
        <title>Complete genome sequence of Nguyenibacter vanlangesis HBCM-1154, a strain capable of nitrogen fixation, IAA production, and phosphorus solubilization isolated from sugarcane soil.</title>
        <authorList>
            <person name="MY HANH P."/>
        </authorList>
    </citation>
    <scope>NUCLEOTIDE SEQUENCE [LARGE SCALE GENOMIC DNA]</scope>
    <source>
        <strain evidence="1 2">HBCM 1154</strain>
    </source>
</reference>
<evidence type="ECO:0000313" key="2">
    <source>
        <dbReference type="Proteomes" id="UP001449795"/>
    </source>
</evidence>